<accession>A0A1H3NA09</accession>
<dbReference type="SUPFAM" id="SSF46955">
    <property type="entry name" value="Putative DNA-binding domain"/>
    <property type="match status" value="1"/>
</dbReference>
<dbReference type="STRING" id="137265.SAMN05421684_1934"/>
<dbReference type="AlphaFoldDB" id="A0A1H3NA09"/>
<dbReference type="OrthoDB" id="197041at2"/>
<dbReference type="NCBIfam" id="TIGR01764">
    <property type="entry name" value="excise"/>
    <property type="match status" value="1"/>
</dbReference>
<proteinExistence type="predicted"/>
<reference evidence="3" key="1">
    <citation type="submission" date="2016-10" db="EMBL/GenBank/DDBJ databases">
        <authorList>
            <person name="Varghese N."/>
            <person name="Submissions S."/>
        </authorList>
    </citation>
    <scope>NUCLEOTIDE SEQUENCE [LARGE SCALE GENOMIC DNA]</scope>
    <source>
        <strain evidence="3">DSM 44718</strain>
    </source>
</reference>
<evidence type="ECO:0000313" key="3">
    <source>
        <dbReference type="Proteomes" id="UP000199632"/>
    </source>
</evidence>
<dbReference type="Pfam" id="PF12728">
    <property type="entry name" value="HTH_17"/>
    <property type="match status" value="1"/>
</dbReference>
<dbReference type="InterPro" id="IPR010093">
    <property type="entry name" value="SinI_DNA-bd"/>
</dbReference>
<protein>
    <submittedName>
        <fullName evidence="2">DNA binding domain-containing protein, excisionase family</fullName>
    </submittedName>
</protein>
<dbReference type="EMBL" id="FNQB01000001">
    <property type="protein sequence ID" value="SDY85696.1"/>
    <property type="molecule type" value="Genomic_DNA"/>
</dbReference>
<gene>
    <name evidence="2" type="ORF">SAMN05421684_1934</name>
</gene>
<sequence>MDDLMTTEEVAKVLHTSERLVRRLVAERRIVYVKVGRAVRFEPSAVVAYVEQNRVGTLSRAQLRASILGRVA</sequence>
<dbReference type="GO" id="GO:0003677">
    <property type="term" value="F:DNA binding"/>
    <property type="evidence" value="ECO:0007669"/>
    <property type="project" value="InterPro"/>
</dbReference>
<name>A0A1H3NA09_9ACTN</name>
<keyword evidence="3" id="KW-1185">Reference proteome</keyword>
<dbReference type="InterPro" id="IPR009061">
    <property type="entry name" value="DNA-bd_dom_put_sf"/>
</dbReference>
<dbReference type="Proteomes" id="UP000199632">
    <property type="component" value="Unassembled WGS sequence"/>
</dbReference>
<feature type="domain" description="Helix-turn-helix" evidence="1">
    <location>
        <begin position="4"/>
        <end position="54"/>
    </location>
</feature>
<evidence type="ECO:0000259" key="1">
    <source>
        <dbReference type="Pfam" id="PF12728"/>
    </source>
</evidence>
<dbReference type="InterPro" id="IPR041657">
    <property type="entry name" value="HTH_17"/>
</dbReference>
<organism evidence="2 3">
    <name type="scientific">Asanoa ishikariensis</name>
    <dbReference type="NCBI Taxonomy" id="137265"/>
    <lineage>
        <taxon>Bacteria</taxon>
        <taxon>Bacillati</taxon>
        <taxon>Actinomycetota</taxon>
        <taxon>Actinomycetes</taxon>
        <taxon>Micromonosporales</taxon>
        <taxon>Micromonosporaceae</taxon>
        <taxon>Asanoa</taxon>
    </lineage>
</organism>
<evidence type="ECO:0000313" key="2">
    <source>
        <dbReference type="EMBL" id="SDY85696.1"/>
    </source>
</evidence>